<reference evidence="2" key="1">
    <citation type="submission" date="2006-09" db="EMBL/GenBank/DDBJ databases">
        <title>Complete sequence of Rhodopseudomonas palustris BisA53.</title>
        <authorList>
            <consortium name="US DOE Joint Genome Institute"/>
            <person name="Copeland A."/>
            <person name="Lucas S."/>
            <person name="Lapidus A."/>
            <person name="Barry K."/>
            <person name="Detter J.C."/>
            <person name="Glavina del Rio T."/>
            <person name="Hammon N."/>
            <person name="Israni S."/>
            <person name="Dalin E."/>
            <person name="Tice H."/>
            <person name="Pitluck S."/>
            <person name="Chain P."/>
            <person name="Malfatti S."/>
            <person name="Shin M."/>
            <person name="Vergez L."/>
            <person name="Schmutz J."/>
            <person name="Larimer F."/>
            <person name="Land M."/>
            <person name="Hauser L."/>
            <person name="Pelletier D.A."/>
            <person name="Kyrpides N."/>
            <person name="Kim E."/>
            <person name="Harwood C.S."/>
            <person name="Oda Y."/>
            <person name="Richardson P."/>
        </authorList>
    </citation>
    <scope>NUCLEOTIDE SEQUENCE [LARGE SCALE GENOMIC DNA]</scope>
    <source>
        <strain evidence="2">BisA53</strain>
    </source>
</reference>
<keyword evidence="1" id="KW-1133">Transmembrane helix</keyword>
<dbReference type="HOGENOM" id="CLU_2424958_0_0_5"/>
<keyword evidence="1" id="KW-0472">Membrane</keyword>
<sequence length="91" mass="10311">MPALSRAASRVFSFWNQAMRDLLDTFIARGDLAHLALLLWATAASFALWFALRELAAASRRFDDFVRELQSFNRRCDHSLGRPPRGRGEGS</sequence>
<name>Q07QD9_RHOP5</name>
<proteinExistence type="predicted"/>
<dbReference type="KEGG" id="rpe:RPE_1897"/>
<accession>Q07QD9</accession>
<organism evidence="2">
    <name type="scientific">Rhodopseudomonas palustris (strain BisA53)</name>
    <dbReference type="NCBI Taxonomy" id="316055"/>
    <lineage>
        <taxon>Bacteria</taxon>
        <taxon>Pseudomonadati</taxon>
        <taxon>Pseudomonadota</taxon>
        <taxon>Alphaproteobacteria</taxon>
        <taxon>Hyphomicrobiales</taxon>
        <taxon>Nitrobacteraceae</taxon>
        <taxon>Rhodopseudomonas</taxon>
    </lineage>
</organism>
<gene>
    <name evidence="2" type="ordered locus">RPE_1897</name>
</gene>
<keyword evidence="1" id="KW-0812">Transmembrane</keyword>
<feature type="transmembrane region" description="Helical" evidence="1">
    <location>
        <begin position="32"/>
        <end position="52"/>
    </location>
</feature>
<protein>
    <submittedName>
        <fullName evidence="2">Uncharacterized protein</fullName>
    </submittedName>
</protein>
<dbReference type="AlphaFoldDB" id="Q07QD9"/>
<evidence type="ECO:0000313" key="2">
    <source>
        <dbReference type="EMBL" id="ABJ05845.1"/>
    </source>
</evidence>
<dbReference type="STRING" id="316055.RPE_1897"/>
<dbReference type="EMBL" id="CP000463">
    <property type="protein sequence ID" value="ABJ05845.1"/>
    <property type="molecule type" value="Genomic_DNA"/>
</dbReference>
<evidence type="ECO:0000256" key="1">
    <source>
        <dbReference type="SAM" id="Phobius"/>
    </source>
</evidence>
<dbReference type="eggNOG" id="ENOG5033ECW">
    <property type="taxonomic scope" value="Bacteria"/>
</dbReference>